<name>A0ABW0A6Y2_9ACTN</name>
<dbReference type="InterPro" id="IPR020845">
    <property type="entry name" value="AMP-binding_CS"/>
</dbReference>
<feature type="compositionally biased region" description="Low complexity" evidence="6">
    <location>
        <begin position="758"/>
        <end position="767"/>
    </location>
</feature>
<dbReference type="InterPro" id="IPR001227">
    <property type="entry name" value="Ac_transferase_dom_sf"/>
</dbReference>
<dbReference type="PROSITE" id="PS52004">
    <property type="entry name" value="KS3_2"/>
    <property type="match status" value="1"/>
</dbReference>
<keyword evidence="3" id="KW-0808">Transferase</keyword>
<dbReference type="Gene3D" id="1.10.1200.10">
    <property type="entry name" value="ACP-like"/>
    <property type="match status" value="2"/>
</dbReference>
<dbReference type="SUPFAM" id="SSF53901">
    <property type="entry name" value="Thiolase-like"/>
    <property type="match status" value="1"/>
</dbReference>
<feature type="compositionally biased region" description="Basic and acidic residues" evidence="6">
    <location>
        <begin position="1775"/>
        <end position="1787"/>
    </location>
</feature>
<dbReference type="PANTHER" id="PTHR43775:SF37">
    <property type="entry name" value="SI:DKEY-61P9.11"/>
    <property type="match status" value="1"/>
</dbReference>
<dbReference type="InterPro" id="IPR016036">
    <property type="entry name" value="Malonyl_transacylase_ACP-bd"/>
</dbReference>
<dbReference type="Pfam" id="PF00698">
    <property type="entry name" value="Acyl_transf_1"/>
    <property type="match status" value="1"/>
</dbReference>
<feature type="region of interest" description="Disordered" evidence="6">
    <location>
        <begin position="674"/>
        <end position="767"/>
    </location>
</feature>
<dbReference type="InterPro" id="IPR045851">
    <property type="entry name" value="AMP-bd_C_sf"/>
</dbReference>
<feature type="compositionally biased region" description="Low complexity" evidence="6">
    <location>
        <begin position="1742"/>
        <end position="1758"/>
    </location>
</feature>
<protein>
    <submittedName>
        <fullName evidence="9">Beta-ketoacyl synthase N-terminal-like domain-containing protein</fullName>
    </submittedName>
</protein>
<keyword evidence="4" id="KW-0045">Antibiotic biosynthesis</keyword>
<evidence type="ECO:0000256" key="2">
    <source>
        <dbReference type="ARBA" id="ARBA00022553"/>
    </source>
</evidence>
<dbReference type="InterPro" id="IPR050091">
    <property type="entry name" value="PKS_NRPS_Biosynth_Enz"/>
</dbReference>
<dbReference type="InterPro" id="IPR042099">
    <property type="entry name" value="ANL_N_sf"/>
</dbReference>
<feature type="domain" description="Carrier" evidence="7">
    <location>
        <begin position="768"/>
        <end position="845"/>
    </location>
</feature>
<sequence length="1823" mass="189279">MSRGPIGKPWPGGEPETVAALLRHRADRTPDALAYRFLPGADDASESWSYGELDLRARTVAGRLLRENLGGRPVLLLHPPGLDYIAAFFGCLYAGAIAVPAYPPDSARFGQTMPRLAAIARDSGATHAYTTADVREAARAKPEEISALGLAGLTWLTAGDLGPADAEAWHEPGTGGDSLAFLQYTSGSTSDPKGVMVTHTNLVRNLRSIHLRLEHDEDSGMVSWLPPYHDMGLIGGILTPLYGGFPAHLMAPATFVRRPLLWLDTLSRTGASTSVAPNFGFEQCLRRITDEQRDALDLSTWRLALNGAEPVRAETLERFADRFAPCGFDRRALLPCYGLAEGTLMVTGIDAAQPPVLGAFDTGALARGAAEPAAEGAERVTRVVGCGTPVPDVEVAVVDPDTRRRAPEGRVGEIWVAGPNVAEGYWGRPEATGESFGARMAGEDEETAAAHLRTGDLGFLRDGQLYVVGRTKDVVIVQGRNHYPHDVELTAEKATDAVRPGCGAAFGIPTEQGEQLALAYESGGGDPAAALAALRTAIAEEHQVAPHTVVLLKRSTVPKTTSGKIQRQACRAGLTGFGLEVVAASVVREDAGPPSPAARPGREEAVEAVARVLGRAAGPDDVADRGFAELGLDYAGLLEAVGALEREFGVAVPVGELLVRPHAATLVELLLATGPGGSADPYGVTPTVEEAGESNRAAVVGTPGDRPGEDALADGPGSGATGEGPRASTRAGRAGTGTFASPAGEGTPAGRPGEDTSADAPGAGGSAPRAAAVEAWLAARIAGRLGLQASAIDRDLPFTSLGLDSRQAVAVTGELGAWLGRELPAGLVFEHPSVRALAARLGTQERPRPAAVPAAPAPGEPIAIVGMGCRFPGAPDVDSYWRLLLDGRDAVGEVPRDRWDPGLVDAPRHGGFLDRVDAFDARFFGISAREAERMDPQQRLLLEVAWQAFEDAHVTPARLAGSETGVFVGISSHDYAELQMPHLEAVDVYSATGNAQSVAANRLSYHFDLAGPSLAVDTACSSSLAAVHMACQSLRAGECRAALAGGVNLLITPGLSVAFAQGGMLSAGGRCRTFDDAADGYVRGEGVGLVLLKPLSAALADGDRVHAVIRGSALGHGGRSNGLTAPKGSAQRTVMARALAQAGLEASAVGYVEAHGTGTALGDPVEWGALAGVYGRGRAAEEPCLVGSVKTNIGHLEAAAGIAGLIKAALVTKYRQVPPSLHLSTPNRGLDREGAGLEVATDRRALPVRDAARAGVSSFGFGGANAHVVLEAAPEVPAAAPAAGPLRPRHALCLSGHTPTALAALARHYRTHLAAHPDADLRQVCHSANTGRAHLAHRAVLTATSAAGLDAALEDLVRDRPSTAAVRGHVLGRPEPKVAFLFSGQGTQYPGMAKELYGTHEAFTRTLDRADAVLRPLLGTPLTRLLFDEDGAARLRSTRYCQAALVALEAALAGVWTSLGVRPAAVLGHSAGAIAAAAVAGAVSLEDALALAAERGRLMDAQPGDGAMIACVGDPGAVRAVAEGFASVAVAAVNTGDHLVLSGEAAEIAAAGEALRGRGVTVRPLVVSHAFHSPLMAGAAAPLREAAGRIAFAEPSVPWVSDATGELTGRPDADYWRAHMLGTVRFADGFATLRRLGCDAFVEVGPHPTLLNLGRSMTAAEPGAADVPAPLWLPTLRRGGDAWESLLQSLGRLHCAGGAVDWAALDGQDAPRRVPVPHAVLERESYWFTAPAERARRSAVTGPRRAVLRAPPGAAGAVRPGGGRRGRRGQRPRPHRADLRLPRRADPPVRPPRRGPGVRLADAHRSAAQHRRPIPRSDGRIAP</sequence>
<dbReference type="PROSITE" id="PS50075">
    <property type="entry name" value="CARRIER"/>
    <property type="match status" value="2"/>
</dbReference>
<evidence type="ECO:0000259" key="7">
    <source>
        <dbReference type="PROSITE" id="PS50075"/>
    </source>
</evidence>
<dbReference type="SMART" id="SM00823">
    <property type="entry name" value="PKS_PP"/>
    <property type="match status" value="2"/>
</dbReference>
<dbReference type="Pfam" id="PF00550">
    <property type="entry name" value="PP-binding"/>
    <property type="match status" value="2"/>
</dbReference>
<keyword evidence="1" id="KW-0596">Phosphopantetheine</keyword>
<dbReference type="InterPro" id="IPR014030">
    <property type="entry name" value="Ketoacyl_synth_N"/>
</dbReference>
<dbReference type="Gene3D" id="3.40.50.12780">
    <property type="entry name" value="N-terminal domain of ligase-like"/>
    <property type="match status" value="1"/>
</dbReference>
<dbReference type="InterPro" id="IPR014031">
    <property type="entry name" value="Ketoacyl_synth_C"/>
</dbReference>
<dbReference type="SMART" id="SM00825">
    <property type="entry name" value="PKS_KS"/>
    <property type="match status" value="1"/>
</dbReference>
<organism evidence="9 10">
    <name type="scientific">Streptomyces aureoversilis</name>
    <dbReference type="NCBI Taxonomy" id="67277"/>
    <lineage>
        <taxon>Bacteria</taxon>
        <taxon>Bacillati</taxon>
        <taxon>Actinomycetota</taxon>
        <taxon>Actinomycetes</taxon>
        <taxon>Kitasatosporales</taxon>
        <taxon>Streptomycetaceae</taxon>
        <taxon>Streptomyces</taxon>
    </lineage>
</organism>
<dbReference type="Gene3D" id="3.30.70.3290">
    <property type="match status" value="1"/>
</dbReference>
<reference evidence="10" key="1">
    <citation type="journal article" date="2019" name="Int. J. Syst. Evol. Microbiol.">
        <title>The Global Catalogue of Microorganisms (GCM) 10K type strain sequencing project: providing services to taxonomists for standard genome sequencing and annotation.</title>
        <authorList>
            <consortium name="The Broad Institute Genomics Platform"/>
            <consortium name="The Broad Institute Genome Sequencing Center for Infectious Disease"/>
            <person name="Wu L."/>
            <person name="Ma J."/>
        </authorList>
    </citation>
    <scope>NUCLEOTIDE SEQUENCE [LARGE SCALE GENOMIC DNA]</scope>
    <source>
        <strain evidence="10">CGMCC 4.1641</strain>
    </source>
</reference>
<dbReference type="InterPro" id="IPR016035">
    <property type="entry name" value="Acyl_Trfase/lysoPLipase"/>
</dbReference>
<keyword evidence="2" id="KW-0597">Phosphoprotein</keyword>
<evidence type="ECO:0000313" key="9">
    <source>
        <dbReference type="EMBL" id="MFC5149528.1"/>
    </source>
</evidence>
<dbReference type="InterPro" id="IPR016039">
    <property type="entry name" value="Thiolase-like"/>
</dbReference>
<keyword evidence="5" id="KW-0012">Acyltransferase</keyword>
<dbReference type="Proteomes" id="UP001596222">
    <property type="component" value="Unassembled WGS sequence"/>
</dbReference>
<evidence type="ECO:0000256" key="3">
    <source>
        <dbReference type="ARBA" id="ARBA00022679"/>
    </source>
</evidence>
<dbReference type="InterPro" id="IPR020806">
    <property type="entry name" value="PKS_PP-bd"/>
</dbReference>
<keyword evidence="10" id="KW-1185">Reference proteome</keyword>
<proteinExistence type="predicted"/>
<dbReference type="SUPFAM" id="SSF55048">
    <property type="entry name" value="Probable ACP-binding domain of malonyl-CoA ACP transacylase"/>
    <property type="match status" value="1"/>
</dbReference>
<feature type="domain" description="Ketosynthase family 3 (KS3)" evidence="8">
    <location>
        <begin position="859"/>
        <end position="1272"/>
    </location>
</feature>
<dbReference type="InterPro" id="IPR040097">
    <property type="entry name" value="FAAL/FAAC"/>
</dbReference>
<dbReference type="PANTHER" id="PTHR43775">
    <property type="entry name" value="FATTY ACID SYNTHASE"/>
    <property type="match status" value="1"/>
</dbReference>
<evidence type="ECO:0000256" key="4">
    <source>
        <dbReference type="ARBA" id="ARBA00023194"/>
    </source>
</evidence>
<dbReference type="PROSITE" id="PS00455">
    <property type="entry name" value="AMP_BINDING"/>
    <property type="match status" value="1"/>
</dbReference>
<dbReference type="CDD" id="cd05931">
    <property type="entry name" value="FAAL"/>
    <property type="match status" value="1"/>
</dbReference>
<dbReference type="Gene3D" id="3.30.300.30">
    <property type="match status" value="1"/>
</dbReference>
<dbReference type="Pfam" id="PF02801">
    <property type="entry name" value="Ketoacyl-synt_C"/>
    <property type="match status" value="1"/>
</dbReference>
<dbReference type="PROSITE" id="PS00606">
    <property type="entry name" value="KS3_1"/>
    <property type="match status" value="1"/>
</dbReference>
<dbReference type="SUPFAM" id="SSF52151">
    <property type="entry name" value="FabD/lysophospholipase-like"/>
    <property type="match status" value="1"/>
</dbReference>
<dbReference type="InterPro" id="IPR020841">
    <property type="entry name" value="PKS_Beta-ketoAc_synthase_dom"/>
</dbReference>
<dbReference type="Pfam" id="PF22621">
    <property type="entry name" value="CurL-like_PKS_C"/>
    <property type="match status" value="1"/>
</dbReference>
<evidence type="ECO:0000256" key="5">
    <source>
        <dbReference type="ARBA" id="ARBA00023315"/>
    </source>
</evidence>
<comment type="caution">
    <text evidence="9">The sequence shown here is derived from an EMBL/GenBank/DDBJ whole genome shotgun (WGS) entry which is preliminary data.</text>
</comment>
<evidence type="ECO:0000313" key="10">
    <source>
        <dbReference type="Proteomes" id="UP001596222"/>
    </source>
</evidence>
<evidence type="ECO:0000256" key="1">
    <source>
        <dbReference type="ARBA" id="ARBA00022450"/>
    </source>
</evidence>
<dbReference type="SUPFAM" id="SSF56801">
    <property type="entry name" value="Acetyl-CoA synthetase-like"/>
    <property type="match status" value="1"/>
</dbReference>
<dbReference type="InterPro" id="IPR036736">
    <property type="entry name" value="ACP-like_sf"/>
</dbReference>
<dbReference type="Gene3D" id="3.40.366.10">
    <property type="entry name" value="Malonyl-Coenzyme A Acyl Carrier Protein, domain 2"/>
    <property type="match status" value="1"/>
</dbReference>
<evidence type="ECO:0000259" key="8">
    <source>
        <dbReference type="PROSITE" id="PS52004"/>
    </source>
</evidence>
<dbReference type="SMART" id="SM00827">
    <property type="entry name" value="PKS_AT"/>
    <property type="match status" value="1"/>
</dbReference>
<feature type="compositionally biased region" description="Basic residues" evidence="6">
    <location>
        <begin position="1762"/>
        <end position="1774"/>
    </location>
</feature>
<dbReference type="InterPro" id="IPR014043">
    <property type="entry name" value="Acyl_transferase_dom"/>
</dbReference>
<dbReference type="Gene3D" id="3.40.47.10">
    <property type="match status" value="1"/>
</dbReference>
<dbReference type="SUPFAM" id="SSF47336">
    <property type="entry name" value="ACP-like"/>
    <property type="match status" value="2"/>
</dbReference>
<feature type="domain" description="Carrier" evidence="7">
    <location>
        <begin position="596"/>
        <end position="674"/>
    </location>
</feature>
<evidence type="ECO:0000256" key="6">
    <source>
        <dbReference type="SAM" id="MobiDB-lite"/>
    </source>
</evidence>
<dbReference type="InterPro" id="IPR018201">
    <property type="entry name" value="Ketoacyl_synth_AS"/>
</dbReference>
<dbReference type="InterPro" id="IPR009081">
    <property type="entry name" value="PP-bd_ACP"/>
</dbReference>
<dbReference type="InterPro" id="IPR000873">
    <property type="entry name" value="AMP-dep_synth/lig_dom"/>
</dbReference>
<dbReference type="EMBL" id="JBHSKJ010000028">
    <property type="protein sequence ID" value="MFC5149528.1"/>
    <property type="molecule type" value="Genomic_DNA"/>
</dbReference>
<dbReference type="Pfam" id="PF00109">
    <property type="entry name" value="ketoacyl-synt"/>
    <property type="match status" value="1"/>
</dbReference>
<feature type="region of interest" description="Disordered" evidence="6">
    <location>
        <begin position="1733"/>
        <end position="1823"/>
    </location>
</feature>
<dbReference type="SMART" id="SM01294">
    <property type="entry name" value="PKS_PP_betabranch"/>
    <property type="match status" value="1"/>
</dbReference>
<dbReference type="CDD" id="cd00833">
    <property type="entry name" value="PKS"/>
    <property type="match status" value="1"/>
</dbReference>
<accession>A0ABW0A6Y2</accession>
<dbReference type="RefSeq" id="WP_382050234.1">
    <property type="nucleotide sequence ID" value="NZ_JBHSKJ010000028.1"/>
</dbReference>
<dbReference type="Pfam" id="PF00501">
    <property type="entry name" value="AMP-binding"/>
    <property type="match status" value="1"/>
</dbReference>
<gene>
    <name evidence="9" type="ORF">ACFPP6_33250</name>
</gene>